<protein>
    <submittedName>
        <fullName evidence="2">Uncharacterized protein</fullName>
    </submittedName>
</protein>
<feature type="region of interest" description="Disordered" evidence="1">
    <location>
        <begin position="67"/>
        <end position="95"/>
    </location>
</feature>
<gene>
    <name evidence="2" type="ORF">UFOVP558_57</name>
</gene>
<evidence type="ECO:0000313" key="2">
    <source>
        <dbReference type="EMBL" id="CAB4149999.1"/>
    </source>
</evidence>
<evidence type="ECO:0000256" key="1">
    <source>
        <dbReference type="SAM" id="MobiDB-lite"/>
    </source>
</evidence>
<reference evidence="2" key="1">
    <citation type="submission" date="2020-04" db="EMBL/GenBank/DDBJ databases">
        <authorList>
            <person name="Chiriac C."/>
            <person name="Salcher M."/>
            <person name="Ghai R."/>
            <person name="Kavagutti S V."/>
        </authorList>
    </citation>
    <scope>NUCLEOTIDE SEQUENCE</scope>
</reference>
<organism evidence="2">
    <name type="scientific">uncultured Caudovirales phage</name>
    <dbReference type="NCBI Taxonomy" id="2100421"/>
    <lineage>
        <taxon>Viruses</taxon>
        <taxon>Duplodnaviria</taxon>
        <taxon>Heunggongvirae</taxon>
        <taxon>Uroviricota</taxon>
        <taxon>Caudoviricetes</taxon>
        <taxon>Peduoviridae</taxon>
        <taxon>Maltschvirus</taxon>
        <taxon>Maltschvirus maltsch</taxon>
    </lineage>
</organism>
<accession>A0A6J5N271</accession>
<name>A0A6J5N271_9CAUD</name>
<sequence>MKTKTLIRKAVRELKTNSEITEKLKILEGLLQDDLLPVRLEDYEADRYGKSIRAVLELLQRSGESLEAHIDDLSNDPSDDDPMGSGSEPNRSARN</sequence>
<dbReference type="EMBL" id="LR796527">
    <property type="protein sequence ID" value="CAB4149999.1"/>
    <property type="molecule type" value="Genomic_DNA"/>
</dbReference>
<feature type="compositionally biased region" description="Acidic residues" evidence="1">
    <location>
        <begin position="73"/>
        <end position="82"/>
    </location>
</feature>
<proteinExistence type="predicted"/>